<dbReference type="OrthoDB" id="7763451at2759"/>
<sequence>MVVARRRWSRKKTIQFSFIIPVASAVTQTHILFMKWVGLVLVLRFAFIEFTNEVGARAALSLSGTMVGFYPVKVMPSKTAIAMVNSTFLPRSEDEREMCARTIYCTNIDKKVTQQEIKLFFESVSGEVYHLRLFGDYHHPTRIGFVEFFMKQFIHGTRQVGTIKLPLSLIGVPLEMVLKLLPKQVIKELIGGHYYLDASMYTLLDQSSGPGFDFFSEEFGGRGTSRLCGRFRIMDSMVLMI</sequence>
<evidence type="ECO:0000313" key="4">
    <source>
        <dbReference type="Proteomes" id="UP000467841"/>
    </source>
</evidence>
<keyword evidence="1" id="KW-0694">RNA-binding</keyword>
<organism evidence="3 4">
    <name type="scientific">Microthlaspi erraticum</name>
    <dbReference type="NCBI Taxonomy" id="1685480"/>
    <lineage>
        <taxon>Eukaryota</taxon>
        <taxon>Viridiplantae</taxon>
        <taxon>Streptophyta</taxon>
        <taxon>Embryophyta</taxon>
        <taxon>Tracheophyta</taxon>
        <taxon>Spermatophyta</taxon>
        <taxon>Magnoliopsida</taxon>
        <taxon>eudicotyledons</taxon>
        <taxon>Gunneridae</taxon>
        <taxon>Pentapetalae</taxon>
        <taxon>rosids</taxon>
        <taxon>malvids</taxon>
        <taxon>Brassicales</taxon>
        <taxon>Brassicaceae</taxon>
        <taxon>Coluteocarpeae</taxon>
        <taxon>Microthlaspi</taxon>
    </lineage>
</organism>
<dbReference type="InterPro" id="IPR000504">
    <property type="entry name" value="RRM_dom"/>
</dbReference>
<proteinExistence type="predicted"/>
<evidence type="ECO:0000256" key="1">
    <source>
        <dbReference type="PROSITE-ProRule" id="PRU00176"/>
    </source>
</evidence>
<evidence type="ECO:0000259" key="2">
    <source>
        <dbReference type="PROSITE" id="PS50102"/>
    </source>
</evidence>
<dbReference type="PANTHER" id="PTHR32343:SF30">
    <property type="entry name" value="POLYADENYLATE-BINDING PROTEIN-INTERACTING PROTEIN 12"/>
    <property type="match status" value="1"/>
</dbReference>
<accession>A0A6D2JHD9</accession>
<gene>
    <name evidence="3" type="ORF">MERR_LOCUS27672</name>
</gene>
<dbReference type="SUPFAM" id="SSF54928">
    <property type="entry name" value="RNA-binding domain, RBD"/>
    <property type="match status" value="1"/>
</dbReference>
<name>A0A6D2JHD9_9BRAS</name>
<evidence type="ECO:0000313" key="3">
    <source>
        <dbReference type="EMBL" id="CAA7040437.1"/>
    </source>
</evidence>
<dbReference type="Pfam" id="PF00076">
    <property type="entry name" value="RRM_1"/>
    <property type="match status" value="1"/>
</dbReference>
<feature type="domain" description="RRM" evidence="2">
    <location>
        <begin position="101"/>
        <end position="148"/>
    </location>
</feature>
<dbReference type="PANTHER" id="PTHR32343">
    <property type="entry name" value="SERINE/ARGININE-RICH SPLICING FACTOR"/>
    <property type="match status" value="1"/>
</dbReference>
<dbReference type="PROSITE" id="PS50102">
    <property type="entry name" value="RRM"/>
    <property type="match status" value="1"/>
</dbReference>
<comment type="caution">
    <text evidence="3">The sequence shown here is derived from an EMBL/GenBank/DDBJ whole genome shotgun (WGS) entry which is preliminary data.</text>
</comment>
<reference evidence="3" key="1">
    <citation type="submission" date="2020-01" db="EMBL/GenBank/DDBJ databases">
        <authorList>
            <person name="Mishra B."/>
        </authorList>
    </citation>
    <scope>NUCLEOTIDE SEQUENCE [LARGE SCALE GENOMIC DNA]</scope>
</reference>
<dbReference type="InterPro" id="IPR035979">
    <property type="entry name" value="RBD_domain_sf"/>
</dbReference>
<dbReference type="EMBL" id="CACVBM020001229">
    <property type="protein sequence ID" value="CAA7040437.1"/>
    <property type="molecule type" value="Genomic_DNA"/>
</dbReference>
<protein>
    <recommendedName>
        <fullName evidence="2">RRM domain-containing protein</fullName>
    </recommendedName>
</protein>
<dbReference type="Proteomes" id="UP000467841">
    <property type="component" value="Unassembled WGS sequence"/>
</dbReference>
<dbReference type="Gene3D" id="3.30.70.330">
    <property type="match status" value="2"/>
</dbReference>
<dbReference type="AlphaFoldDB" id="A0A6D2JHD9"/>
<dbReference type="GO" id="GO:0003723">
    <property type="term" value="F:RNA binding"/>
    <property type="evidence" value="ECO:0007669"/>
    <property type="project" value="UniProtKB-UniRule"/>
</dbReference>
<dbReference type="InterPro" id="IPR012677">
    <property type="entry name" value="Nucleotide-bd_a/b_plait_sf"/>
</dbReference>
<keyword evidence="4" id="KW-1185">Reference proteome</keyword>